<evidence type="ECO:0000256" key="1">
    <source>
        <dbReference type="ARBA" id="ARBA00004561"/>
    </source>
</evidence>
<reference evidence="6 8" key="1">
    <citation type="submission" date="2020-10" db="EMBL/GenBank/DDBJ databases">
        <title>Genomic surveiliance of eskapee pathogens from blood stream infections in KZN.</title>
        <authorList>
            <person name="Hetsa B.A."/>
            <person name="Amoako D.G."/>
            <person name="Akebe A.L.K."/>
            <person name="Essack S."/>
        </authorList>
    </citation>
    <scope>NUCLEOTIDE SEQUENCE [LARGE SCALE GENOMIC DNA]</scope>
    <source>
        <strain evidence="6 8">E6</strain>
    </source>
</reference>
<dbReference type="GO" id="GO:0043709">
    <property type="term" value="P:cell adhesion involved in single-species biofilm formation"/>
    <property type="evidence" value="ECO:0007669"/>
    <property type="project" value="TreeGrafter"/>
</dbReference>
<dbReference type="PANTHER" id="PTHR33420:SF3">
    <property type="entry name" value="FIMBRIAL SUBUNIT ELFA"/>
    <property type="match status" value="1"/>
</dbReference>
<keyword evidence="3" id="KW-0732">Signal</keyword>
<dbReference type="InterPro" id="IPR000259">
    <property type="entry name" value="Adhesion_dom_fimbrial"/>
</dbReference>
<reference evidence="7" key="2">
    <citation type="journal article" date="2023" name="J. Antimicrob. Chemother.">
        <title>Emergence of OXA-48-producing Enterobacter hormaechei in a Swiss companion animal clinic and their genetic relationship to clinical human isolates.</title>
        <authorList>
            <person name="Dona V."/>
            <person name="Nordmann P."/>
            <person name="Kittl S."/>
            <person name="Schuller S."/>
            <person name="Bouvier M."/>
            <person name="Poirel L."/>
            <person name="Endimiani A."/>
            <person name="Perreten V."/>
        </authorList>
    </citation>
    <scope>NUCLEOTIDE SEQUENCE</scope>
    <source>
        <strain evidence="7">Ehh_25</strain>
    </source>
</reference>
<dbReference type="Pfam" id="PF00419">
    <property type="entry name" value="Fimbrial"/>
    <property type="match status" value="1"/>
</dbReference>
<evidence type="ECO:0000256" key="2">
    <source>
        <dbReference type="ARBA" id="ARBA00006671"/>
    </source>
</evidence>
<evidence type="ECO:0000256" key="4">
    <source>
        <dbReference type="ARBA" id="ARBA00023263"/>
    </source>
</evidence>
<sequence length="368" mass="39936">MKQKGQIDVIALTKLLIGALCLVQSYAYANECHFGAEGEGGTSTIINGTSSTPVYFIEQLQFDHPNVIEIGGPYEAKLTPPLWSECDPGGDGKGMENITYDSFGEDVAKWPTNIPGIYYAVRVYSNNNPGAWFKTTNGKWASLGVQAPNESKDWKIQIKLYQTQEFSGNLNYSTKITPQASKRIGGMSIGNHTDSDNLPWWFEVTTASFSIPVSASTCQTAMVNNGSNTVDFGEVMASDIRDTSFFPRKYFSLQLRGCNNVTAIQYKVTSKTADGTGAYIPNSLTSSDAATGVVAGFSKIFITNPPNGGDINDPAFVYVPLYGEGGSYVSGTNSSIDLPFEAWMGRDWATPVKPGNYRGIATFTINYL</sequence>
<dbReference type="InterPro" id="IPR036937">
    <property type="entry name" value="Adhesion_dom_fimbrial_sf"/>
</dbReference>
<evidence type="ECO:0000259" key="5">
    <source>
        <dbReference type="Pfam" id="PF00419"/>
    </source>
</evidence>
<dbReference type="Proteomes" id="UP001229386">
    <property type="component" value="Chromosome"/>
</dbReference>
<evidence type="ECO:0000313" key="7">
    <source>
        <dbReference type="EMBL" id="WMB12020.1"/>
    </source>
</evidence>
<evidence type="ECO:0000313" key="8">
    <source>
        <dbReference type="Proteomes" id="UP000662438"/>
    </source>
</evidence>
<dbReference type="InterPro" id="IPR050263">
    <property type="entry name" value="Bact_Fimbrial_Adh_Pro"/>
</dbReference>
<evidence type="ECO:0000256" key="3">
    <source>
        <dbReference type="ARBA" id="ARBA00022729"/>
    </source>
</evidence>
<evidence type="ECO:0000313" key="6">
    <source>
        <dbReference type="EMBL" id="MBF1969418.1"/>
    </source>
</evidence>
<dbReference type="Proteomes" id="UP000662438">
    <property type="component" value="Unassembled WGS sequence"/>
</dbReference>
<dbReference type="GO" id="GO:0009289">
    <property type="term" value="C:pilus"/>
    <property type="evidence" value="ECO:0007669"/>
    <property type="project" value="UniProtKB-SubCell"/>
</dbReference>
<comment type="subcellular location">
    <subcellularLocation>
        <location evidence="1">Fimbrium</location>
    </subcellularLocation>
</comment>
<name>A0AAX3Z559_9ENTR</name>
<dbReference type="RefSeq" id="WP_006810075.1">
    <property type="nucleotide sequence ID" value="NZ_CAIZUP010000002.1"/>
</dbReference>
<dbReference type="AlphaFoldDB" id="A0AAX3Z559"/>
<dbReference type="EMBL" id="JADIXG010000004">
    <property type="protein sequence ID" value="MBF1969418.1"/>
    <property type="molecule type" value="Genomic_DNA"/>
</dbReference>
<dbReference type="GeneID" id="93200880"/>
<accession>A0AAX3Z559</accession>
<protein>
    <submittedName>
        <fullName evidence="7">Fimbrial protein</fullName>
    </submittedName>
</protein>
<dbReference type="InterPro" id="IPR008966">
    <property type="entry name" value="Adhesion_dom_sf"/>
</dbReference>
<comment type="similarity">
    <text evidence="2">Belongs to the fimbrial protein family.</text>
</comment>
<dbReference type="SUPFAM" id="SSF49401">
    <property type="entry name" value="Bacterial adhesins"/>
    <property type="match status" value="1"/>
</dbReference>
<dbReference type="EMBL" id="CP126746">
    <property type="protein sequence ID" value="WMB12020.1"/>
    <property type="molecule type" value="Genomic_DNA"/>
</dbReference>
<evidence type="ECO:0000313" key="9">
    <source>
        <dbReference type="Proteomes" id="UP001229386"/>
    </source>
</evidence>
<keyword evidence="4" id="KW-0281">Fimbrium</keyword>
<proteinExistence type="inferred from homology"/>
<gene>
    <name evidence="6" type="ORF">ISX34_05985</name>
    <name evidence="7" type="ORF">QPR60_03980</name>
</gene>
<dbReference type="Gene3D" id="2.60.40.1090">
    <property type="entry name" value="Fimbrial-type adhesion domain"/>
    <property type="match status" value="1"/>
</dbReference>
<feature type="domain" description="Fimbrial-type adhesion" evidence="5">
    <location>
        <begin position="214"/>
        <end position="367"/>
    </location>
</feature>
<organism evidence="7 9">
    <name type="scientific">Enterobacter hormaechei</name>
    <dbReference type="NCBI Taxonomy" id="158836"/>
    <lineage>
        <taxon>Bacteria</taxon>
        <taxon>Pseudomonadati</taxon>
        <taxon>Pseudomonadota</taxon>
        <taxon>Gammaproteobacteria</taxon>
        <taxon>Enterobacterales</taxon>
        <taxon>Enterobacteriaceae</taxon>
        <taxon>Enterobacter</taxon>
        <taxon>Enterobacter cloacae complex</taxon>
    </lineage>
</organism>
<dbReference type="PANTHER" id="PTHR33420">
    <property type="entry name" value="FIMBRIAL SUBUNIT ELFA-RELATED"/>
    <property type="match status" value="1"/>
</dbReference>